<evidence type="ECO:0000313" key="2">
    <source>
        <dbReference type="EMBL" id="KAJ7709229.1"/>
    </source>
</evidence>
<dbReference type="EMBL" id="JARKIB010000424">
    <property type="protein sequence ID" value="KAJ7709229.1"/>
    <property type="molecule type" value="Genomic_DNA"/>
</dbReference>
<feature type="region of interest" description="Disordered" evidence="1">
    <location>
        <begin position="1"/>
        <end position="22"/>
    </location>
</feature>
<feature type="region of interest" description="Disordered" evidence="1">
    <location>
        <begin position="99"/>
        <end position="160"/>
    </location>
</feature>
<reference evidence="2" key="1">
    <citation type="submission" date="2023-03" db="EMBL/GenBank/DDBJ databases">
        <title>Massive genome expansion in bonnet fungi (Mycena s.s.) driven by repeated elements and novel gene families across ecological guilds.</title>
        <authorList>
            <consortium name="Lawrence Berkeley National Laboratory"/>
            <person name="Harder C.B."/>
            <person name="Miyauchi S."/>
            <person name="Viragh M."/>
            <person name="Kuo A."/>
            <person name="Thoen E."/>
            <person name="Andreopoulos B."/>
            <person name="Lu D."/>
            <person name="Skrede I."/>
            <person name="Drula E."/>
            <person name="Henrissat B."/>
            <person name="Morin E."/>
            <person name="Kohler A."/>
            <person name="Barry K."/>
            <person name="LaButti K."/>
            <person name="Morin E."/>
            <person name="Salamov A."/>
            <person name="Lipzen A."/>
            <person name="Mereny Z."/>
            <person name="Hegedus B."/>
            <person name="Baldrian P."/>
            <person name="Stursova M."/>
            <person name="Weitz H."/>
            <person name="Taylor A."/>
            <person name="Grigoriev I.V."/>
            <person name="Nagy L.G."/>
            <person name="Martin F."/>
            <person name="Kauserud H."/>
        </authorList>
    </citation>
    <scope>NUCLEOTIDE SEQUENCE</scope>
    <source>
        <strain evidence="2">CBHHK182m</strain>
    </source>
</reference>
<feature type="compositionally biased region" description="Low complexity" evidence="1">
    <location>
        <begin position="382"/>
        <end position="402"/>
    </location>
</feature>
<accession>A0AAD7MB83</accession>
<feature type="compositionally biased region" description="Low complexity" evidence="1">
    <location>
        <begin position="99"/>
        <end position="140"/>
    </location>
</feature>
<dbReference type="Proteomes" id="UP001215598">
    <property type="component" value="Unassembled WGS sequence"/>
</dbReference>
<feature type="compositionally biased region" description="Basic and acidic residues" evidence="1">
    <location>
        <begin position="409"/>
        <end position="436"/>
    </location>
</feature>
<dbReference type="AlphaFoldDB" id="A0AAD7MB83"/>
<feature type="region of interest" description="Disordered" evidence="1">
    <location>
        <begin position="374"/>
        <end position="436"/>
    </location>
</feature>
<feature type="compositionally biased region" description="Polar residues" evidence="1">
    <location>
        <begin position="1"/>
        <end position="10"/>
    </location>
</feature>
<protein>
    <submittedName>
        <fullName evidence="2">Uncharacterized protein</fullName>
    </submittedName>
</protein>
<name>A0AAD7MB83_9AGAR</name>
<comment type="caution">
    <text evidence="2">The sequence shown here is derived from an EMBL/GenBank/DDBJ whole genome shotgun (WGS) entry which is preliminary data.</text>
</comment>
<proteinExistence type="predicted"/>
<organism evidence="2 3">
    <name type="scientific">Mycena metata</name>
    <dbReference type="NCBI Taxonomy" id="1033252"/>
    <lineage>
        <taxon>Eukaryota</taxon>
        <taxon>Fungi</taxon>
        <taxon>Dikarya</taxon>
        <taxon>Basidiomycota</taxon>
        <taxon>Agaricomycotina</taxon>
        <taxon>Agaricomycetes</taxon>
        <taxon>Agaricomycetidae</taxon>
        <taxon>Agaricales</taxon>
        <taxon>Marasmiineae</taxon>
        <taxon>Mycenaceae</taxon>
        <taxon>Mycena</taxon>
    </lineage>
</organism>
<sequence>MSLTLCSTLSPPRPSAPGRTGVKNSVLSTLRELGSEFTAILTSESTGDSDLFLYFNYTIVSTPFGPSAAPVGWTVETHDLEFPISLSSAAAAGTHTNTNNTSVSLSAPSASSSASESNSPSPSVISSPSPAAALPEPAAATVQAATEPEETLHNESHPRSQLTRARIGCAAFLFSCALALYILYPPTPTTALDPDERDQTPPLDLIVVLGAPVLPPLPSFPSLAEGFLDLPTAEVVEPWTTSHLPYINFRSVDASRVALTHDVDTKDDAPPHLPRVQPRGTTGREDASRPEATDVGKQDAAAVEWAASWVQRMAAPAFTAFAFIQQRLGSEFSNSGPLVPSPSAQAFPAQQKRVDELMPAWLEAAQKQREMMGGVTVGGSTGRSTRVLAGSSSANAARASSSDGETEPEERRFIGVAEKEEEKENVVEGKGKGKAP</sequence>
<feature type="region of interest" description="Disordered" evidence="1">
    <location>
        <begin position="262"/>
        <end position="297"/>
    </location>
</feature>
<evidence type="ECO:0000256" key="1">
    <source>
        <dbReference type="SAM" id="MobiDB-lite"/>
    </source>
</evidence>
<feature type="compositionally biased region" description="Basic and acidic residues" evidence="1">
    <location>
        <begin position="282"/>
        <end position="297"/>
    </location>
</feature>
<gene>
    <name evidence="2" type="ORF">B0H16DRAFT_1901056</name>
</gene>
<keyword evidence="3" id="KW-1185">Reference proteome</keyword>
<evidence type="ECO:0000313" key="3">
    <source>
        <dbReference type="Proteomes" id="UP001215598"/>
    </source>
</evidence>